<dbReference type="AlphaFoldDB" id="A0AAV6Q0K0"/>
<feature type="signal peptide" evidence="1">
    <location>
        <begin position="1"/>
        <end position="18"/>
    </location>
</feature>
<dbReference type="EMBL" id="JAGKHQ010000019">
    <property type="protein sequence ID" value="KAG7481707.1"/>
    <property type="molecule type" value="Genomic_DNA"/>
</dbReference>
<evidence type="ECO:0000256" key="1">
    <source>
        <dbReference type="SAM" id="SignalP"/>
    </source>
</evidence>
<keyword evidence="1" id="KW-0732">Signal</keyword>
<evidence type="ECO:0000313" key="2">
    <source>
        <dbReference type="EMBL" id="KAG7481707.1"/>
    </source>
</evidence>
<dbReference type="Proteomes" id="UP000693946">
    <property type="component" value="Linkage Group LG7"/>
</dbReference>
<accession>A0AAV6Q0K0</accession>
<protein>
    <recommendedName>
        <fullName evidence="4">Secreted protein</fullName>
    </recommendedName>
</protein>
<organism evidence="2 3">
    <name type="scientific">Solea senegalensis</name>
    <name type="common">Senegalese sole</name>
    <dbReference type="NCBI Taxonomy" id="28829"/>
    <lineage>
        <taxon>Eukaryota</taxon>
        <taxon>Metazoa</taxon>
        <taxon>Chordata</taxon>
        <taxon>Craniata</taxon>
        <taxon>Vertebrata</taxon>
        <taxon>Euteleostomi</taxon>
        <taxon>Actinopterygii</taxon>
        <taxon>Neopterygii</taxon>
        <taxon>Teleostei</taxon>
        <taxon>Neoteleostei</taxon>
        <taxon>Acanthomorphata</taxon>
        <taxon>Carangaria</taxon>
        <taxon>Pleuronectiformes</taxon>
        <taxon>Pleuronectoidei</taxon>
        <taxon>Soleidae</taxon>
        <taxon>Solea</taxon>
    </lineage>
</organism>
<evidence type="ECO:0008006" key="4">
    <source>
        <dbReference type="Google" id="ProtNLM"/>
    </source>
</evidence>
<keyword evidence="3" id="KW-1185">Reference proteome</keyword>
<gene>
    <name evidence="2" type="ORF">JOB18_002666</name>
</gene>
<proteinExistence type="predicted"/>
<reference evidence="2 3" key="1">
    <citation type="journal article" date="2021" name="Sci. Rep.">
        <title>Chromosome anchoring in Senegalese sole (Solea senegalensis) reveals sex-associated markers and genome rearrangements in flatfish.</title>
        <authorList>
            <person name="Guerrero-Cozar I."/>
            <person name="Gomez-Garrido J."/>
            <person name="Berbel C."/>
            <person name="Martinez-Blanch J.F."/>
            <person name="Alioto T."/>
            <person name="Claros M.G."/>
            <person name="Gagnaire P.A."/>
            <person name="Manchado M."/>
        </authorList>
    </citation>
    <scope>NUCLEOTIDE SEQUENCE [LARGE SCALE GENOMIC DNA]</scope>
    <source>
        <strain evidence="2">Sse05_10M</strain>
    </source>
</reference>
<sequence length="82" mass="9325">MKVHVLLLLIWVTETLEGCTEWRECQCASEERNDERTAAPLSSWRTLPTLYTVVLDSFAFIGACVRKPLSGAQHREMPDMVS</sequence>
<name>A0AAV6Q0K0_SOLSE</name>
<comment type="caution">
    <text evidence="2">The sequence shown here is derived from an EMBL/GenBank/DDBJ whole genome shotgun (WGS) entry which is preliminary data.</text>
</comment>
<evidence type="ECO:0000313" key="3">
    <source>
        <dbReference type="Proteomes" id="UP000693946"/>
    </source>
</evidence>
<feature type="chain" id="PRO_5043338828" description="Secreted protein" evidence="1">
    <location>
        <begin position="19"/>
        <end position="82"/>
    </location>
</feature>